<protein>
    <submittedName>
        <fullName evidence="2">Alpha/beta hydrolase</fullName>
    </submittedName>
</protein>
<proteinExistence type="predicted"/>
<keyword evidence="2" id="KW-0378">Hydrolase</keyword>
<dbReference type="GO" id="GO:0004806">
    <property type="term" value="F:triacylglycerol lipase activity"/>
    <property type="evidence" value="ECO:0007669"/>
    <property type="project" value="TreeGrafter"/>
</dbReference>
<accession>A0A975IUK2</accession>
<sequence>MAQTRANGIIIEYDTHGSETDPPLLLICGLGMQMIRWTPAFLQALVDRGFFVISFDNRDVGLSTAFNEAGVPAIADVVASLRRGEKPNVPYRLEDMAADAAGVLDALDISAAHIVGVSMGGMIAQLVAADYPGRTLSLTSIMSTTGNHALPPARQEAMDTLNNRPPSPFEDEEAFLAHSVRSSRVIGSPAYPTPEADLRASALAAVRRSYNPTGFGRQMAAVTATGDRRAKLATITAPTLVLHGTDDPLVPIEGGRDTAANIRGAELVEIPGMGHDLPAALYDRIADAIAGVASRASR</sequence>
<name>A0A975IUK2_9CAUL</name>
<evidence type="ECO:0000313" key="3">
    <source>
        <dbReference type="Proteomes" id="UP000676409"/>
    </source>
</evidence>
<dbReference type="RefSeq" id="WP_211937666.1">
    <property type="nucleotide sequence ID" value="NZ_CP073078.1"/>
</dbReference>
<gene>
    <name evidence="2" type="ORF">KCG34_21600</name>
</gene>
<dbReference type="Gene3D" id="3.40.50.1820">
    <property type="entry name" value="alpha/beta hydrolase"/>
    <property type="match status" value="1"/>
</dbReference>
<dbReference type="InterPro" id="IPR050471">
    <property type="entry name" value="AB_hydrolase"/>
</dbReference>
<dbReference type="AlphaFoldDB" id="A0A975IUK2"/>
<dbReference type="Pfam" id="PF00561">
    <property type="entry name" value="Abhydrolase_1"/>
    <property type="match status" value="1"/>
</dbReference>
<feature type="domain" description="AB hydrolase-1" evidence="1">
    <location>
        <begin position="22"/>
        <end position="276"/>
    </location>
</feature>
<evidence type="ECO:0000259" key="1">
    <source>
        <dbReference type="Pfam" id="PF00561"/>
    </source>
</evidence>
<reference evidence="2" key="1">
    <citation type="submission" date="2021-04" db="EMBL/GenBank/DDBJ databases">
        <title>The complete genome sequence of Caulobacter sp. S6.</title>
        <authorList>
            <person name="Tang Y."/>
            <person name="Ouyang W."/>
            <person name="Liu Q."/>
            <person name="Huang B."/>
            <person name="Guo Z."/>
            <person name="Lei P."/>
        </authorList>
    </citation>
    <scope>NUCLEOTIDE SEQUENCE</scope>
    <source>
        <strain evidence="2">S6</strain>
    </source>
</reference>
<evidence type="ECO:0000313" key="2">
    <source>
        <dbReference type="EMBL" id="QUD87614.1"/>
    </source>
</evidence>
<dbReference type="KEGG" id="caul:KCG34_21600"/>
<dbReference type="SUPFAM" id="SSF53474">
    <property type="entry name" value="alpha/beta-Hydrolases"/>
    <property type="match status" value="1"/>
</dbReference>
<dbReference type="GO" id="GO:0046503">
    <property type="term" value="P:glycerolipid catabolic process"/>
    <property type="evidence" value="ECO:0007669"/>
    <property type="project" value="TreeGrafter"/>
</dbReference>
<dbReference type="InterPro" id="IPR000073">
    <property type="entry name" value="AB_hydrolase_1"/>
</dbReference>
<dbReference type="EMBL" id="CP073078">
    <property type="protein sequence ID" value="QUD87614.1"/>
    <property type="molecule type" value="Genomic_DNA"/>
</dbReference>
<dbReference type="PANTHER" id="PTHR43433">
    <property type="entry name" value="HYDROLASE, ALPHA/BETA FOLD FAMILY PROTEIN"/>
    <property type="match status" value="1"/>
</dbReference>
<organism evidence="2 3">
    <name type="scientific">Phenylobacterium montanum</name>
    <dbReference type="NCBI Taxonomy" id="2823693"/>
    <lineage>
        <taxon>Bacteria</taxon>
        <taxon>Pseudomonadati</taxon>
        <taxon>Pseudomonadota</taxon>
        <taxon>Alphaproteobacteria</taxon>
        <taxon>Caulobacterales</taxon>
        <taxon>Caulobacteraceae</taxon>
        <taxon>Phenylobacterium</taxon>
    </lineage>
</organism>
<keyword evidence="3" id="KW-1185">Reference proteome</keyword>
<dbReference type="PANTHER" id="PTHR43433:SF5">
    <property type="entry name" value="AB HYDROLASE-1 DOMAIN-CONTAINING PROTEIN"/>
    <property type="match status" value="1"/>
</dbReference>
<dbReference type="InterPro" id="IPR029058">
    <property type="entry name" value="AB_hydrolase_fold"/>
</dbReference>
<dbReference type="Proteomes" id="UP000676409">
    <property type="component" value="Chromosome"/>
</dbReference>